<comment type="caution">
    <text evidence="2">The sequence shown here is derived from an EMBL/GenBank/DDBJ whole genome shotgun (WGS) entry which is preliminary data.</text>
</comment>
<dbReference type="InterPro" id="IPR021733">
    <property type="entry name" value="DUF3304"/>
</dbReference>
<evidence type="ECO:0000313" key="2">
    <source>
        <dbReference type="EMBL" id="MBB6133756.1"/>
    </source>
</evidence>
<keyword evidence="1" id="KW-0732">Signal</keyword>
<dbReference type="EMBL" id="JACHBX010000001">
    <property type="protein sequence ID" value="MBB6133756.1"/>
    <property type="molecule type" value="Genomic_DNA"/>
</dbReference>
<reference evidence="2 3" key="1">
    <citation type="submission" date="2020-08" db="EMBL/GenBank/DDBJ databases">
        <title>The Agave Microbiome: Exploring the role of microbial communities in plant adaptations to desert environments.</title>
        <authorList>
            <person name="Partida-Martinez L.P."/>
        </authorList>
    </citation>
    <scope>NUCLEOTIDE SEQUENCE [LARGE SCALE GENOMIC DNA]</scope>
    <source>
        <strain evidence="2 3">AT3.2</strain>
    </source>
</reference>
<dbReference type="Pfam" id="PF11745">
    <property type="entry name" value="DUF3304"/>
    <property type="match status" value="1"/>
</dbReference>
<sequence length="253" mass="28625">MMTIRRLLLSILPILLTACAVFTPSMATSSNGVSVSLHGVNYTGESFQYVVGDPKDPSNSGGSEHISPFSAGGTMCCYQLPKRWAPGIQVQVQATHWTEKGPEKKLEEITQVHMVELPRFPDREVGALWVLRTKEGAIELGFSNVRPDHPDWPGRVKGWPEPSLEYRRERWELYRRSAQGSVDLYKSLLSKLQSNPQQRLRESWEHLKNRRSAEISEFTGSEDPAFAAYLKGRYINELKSSKLQLENVLKAKP</sequence>
<accession>A0A7W9WZK0</accession>
<feature type="signal peptide" evidence="1">
    <location>
        <begin position="1"/>
        <end position="27"/>
    </location>
</feature>
<feature type="chain" id="PRO_5031195011" description="DUF3304 domain-containing protein" evidence="1">
    <location>
        <begin position="28"/>
        <end position="253"/>
    </location>
</feature>
<evidence type="ECO:0000313" key="3">
    <source>
        <dbReference type="Proteomes" id="UP000540787"/>
    </source>
</evidence>
<dbReference type="AlphaFoldDB" id="A0A7W9WZK0"/>
<keyword evidence="3" id="KW-1185">Reference proteome</keyword>
<dbReference type="Proteomes" id="UP000540787">
    <property type="component" value="Unassembled WGS sequence"/>
</dbReference>
<dbReference type="PROSITE" id="PS51257">
    <property type="entry name" value="PROKAR_LIPOPROTEIN"/>
    <property type="match status" value="1"/>
</dbReference>
<organism evidence="2 3">
    <name type="scientific">Massilia aurea</name>
    <dbReference type="NCBI Taxonomy" id="373040"/>
    <lineage>
        <taxon>Bacteria</taxon>
        <taxon>Pseudomonadati</taxon>
        <taxon>Pseudomonadota</taxon>
        <taxon>Betaproteobacteria</taxon>
        <taxon>Burkholderiales</taxon>
        <taxon>Oxalobacteraceae</taxon>
        <taxon>Telluria group</taxon>
        <taxon>Massilia</taxon>
    </lineage>
</organism>
<dbReference type="RefSeq" id="WP_183553415.1">
    <property type="nucleotide sequence ID" value="NZ_JACHBX010000001.1"/>
</dbReference>
<evidence type="ECO:0008006" key="4">
    <source>
        <dbReference type="Google" id="ProtNLM"/>
    </source>
</evidence>
<protein>
    <recommendedName>
        <fullName evidence="4">DUF3304 domain-containing protein</fullName>
    </recommendedName>
</protein>
<evidence type="ECO:0000256" key="1">
    <source>
        <dbReference type="SAM" id="SignalP"/>
    </source>
</evidence>
<gene>
    <name evidence="2" type="ORF">HD842_001867</name>
</gene>
<name>A0A7W9WZK0_9BURK</name>
<proteinExistence type="predicted"/>